<keyword evidence="2" id="KW-1133">Transmembrane helix</keyword>
<feature type="transmembrane region" description="Helical" evidence="2">
    <location>
        <begin position="137"/>
        <end position="159"/>
    </location>
</feature>
<evidence type="ECO:0000256" key="1">
    <source>
        <dbReference type="SAM" id="MobiDB-lite"/>
    </source>
</evidence>
<feature type="transmembrane region" description="Helical" evidence="2">
    <location>
        <begin position="261"/>
        <end position="280"/>
    </location>
</feature>
<dbReference type="EMBL" id="ML210218">
    <property type="protein sequence ID" value="TFK23459.1"/>
    <property type="molecule type" value="Genomic_DNA"/>
</dbReference>
<feature type="transmembrane region" description="Helical" evidence="2">
    <location>
        <begin position="165"/>
        <end position="189"/>
    </location>
</feature>
<evidence type="ECO:0000256" key="2">
    <source>
        <dbReference type="SAM" id="Phobius"/>
    </source>
</evidence>
<evidence type="ECO:0000313" key="3">
    <source>
        <dbReference type="EMBL" id="TFK23459.1"/>
    </source>
</evidence>
<proteinExistence type="predicted"/>
<organism evidence="3 4">
    <name type="scientific">Coprinopsis marcescibilis</name>
    <name type="common">Agaric fungus</name>
    <name type="synonym">Psathyrella marcescibilis</name>
    <dbReference type="NCBI Taxonomy" id="230819"/>
    <lineage>
        <taxon>Eukaryota</taxon>
        <taxon>Fungi</taxon>
        <taxon>Dikarya</taxon>
        <taxon>Basidiomycota</taxon>
        <taxon>Agaricomycotina</taxon>
        <taxon>Agaricomycetes</taxon>
        <taxon>Agaricomycetidae</taxon>
        <taxon>Agaricales</taxon>
        <taxon>Agaricineae</taxon>
        <taxon>Psathyrellaceae</taxon>
        <taxon>Coprinopsis</taxon>
    </lineage>
</organism>
<protein>
    <submittedName>
        <fullName evidence="3">Uncharacterized protein</fullName>
    </submittedName>
</protein>
<feature type="transmembrane region" description="Helical" evidence="2">
    <location>
        <begin position="25"/>
        <end position="46"/>
    </location>
</feature>
<keyword evidence="4" id="KW-1185">Reference proteome</keyword>
<dbReference type="Proteomes" id="UP000307440">
    <property type="component" value="Unassembled WGS sequence"/>
</dbReference>
<feature type="transmembrane region" description="Helical" evidence="2">
    <location>
        <begin position="106"/>
        <end position="125"/>
    </location>
</feature>
<reference evidence="3 4" key="1">
    <citation type="journal article" date="2019" name="Nat. Ecol. Evol.">
        <title>Megaphylogeny resolves global patterns of mushroom evolution.</title>
        <authorList>
            <person name="Varga T."/>
            <person name="Krizsan K."/>
            <person name="Foldi C."/>
            <person name="Dima B."/>
            <person name="Sanchez-Garcia M."/>
            <person name="Sanchez-Ramirez S."/>
            <person name="Szollosi G.J."/>
            <person name="Szarkandi J.G."/>
            <person name="Papp V."/>
            <person name="Albert L."/>
            <person name="Andreopoulos W."/>
            <person name="Angelini C."/>
            <person name="Antonin V."/>
            <person name="Barry K.W."/>
            <person name="Bougher N.L."/>
            <person name="Buchanan P."/>
            <person name="Buyck B."/>
            <person name="Bense V."/>
            <person name="Catcheside P."/>
            <person name="Chovatia M."/>
            <person name="Cooper J."/>
            <person name="Damon W."/>
            <person name="Desjardin D."/>
            <person name="Finy P."/>
            <person name="Geml J."/>
            <person name="Haridas S."/>
            <person name="Hughes K."/>
            <person name="Justo A."/>
            <person name="Karasinski D."/>
            <person name="Kautmanova I."/>
            <person name="Kiss B."/>
            <person name="Kocsube S."/>
            <person name="Kotiranta H."/>
            <person name="LaButti K.M."/>
            <person name="Lechner B.E."/>
            <person name="Liimatainen K."/>
            <person name="Lipzen A."/>
            <person name="Lukacs Z."/>
            <person name="Mihaltcheva S."/>
            <person name="Morgado L.N."/>
            <person name="Niskanen T."/>
            <person name="Noordeloos M.E."/>
            <person name="Ohm R.A."/>
            <person name="Ortiz-Santana B."/>
            <person name="Ovrebo C."/>
            <person name="Racz N."/>
            <person name="Riley R."/>
            <person name="Savchenko A."/>
            <person name="Shiryaev A."/>
            <person name="Soop K."/>
            <person name="Spirin V."/>
            <person name="Szebenyi C."/>
            <person name="Tomsovsky M."/>
            <person name="Tulloss R.E."/>
            <person name="Uehling J."/>
            <person name="Grigoriev I.V."/>
            <person name="Vagvolgyi C."/>
            <person name="Papp T."/>
            <person name="Martin F.M."/>
            <person name="Miettinen O."/>
            <person name="Hibbett D.S."/>
            <person name="Nagy L.G."/>
        </authorList>
    </citation>
    <scope>NUCLEOTIDE SEQUENCE [LARGE SCALE GENOMIC DNA]</scope>
    <source>
        <strain evidence="3 4">CBS 121175</strain>
    </source>
</reference>
<dbReference type="AlphaFoldDB" id="A0A5C3KS60"/>
<keyword evidence="2" id="KW-0812">Transmembrane</keyword>
<name>A0A5C3KS60_COPMA</name>
<gene>
    <name evidence="3" type="ORF">FA15DRAFT_670481</name>
</gene>
<feature type="transmembrane region" description="Helical" evidence="2">
    <location>
        <begin position="58"/>
        <end position="81"/>
    </location>
</feature>
<sequence>MSEPPSEEHIGRFGMTVAKSVYGNAVGTVFAAGIVCFMALYILILFLETPEEKRRDRLPYVSASLLIFVVYAFGAAIGISMPFDHLLAASSGVDFIVLWPADWRDYAQMVATTLLFIFGDGVLLYRCYMLVESRWLIALPTITYLGTIALSVTQIVLLRSDSKDILVYELVFVSLSVLTNISITALIALRLIKARNAFAKALPSRIDALSVYTTAAHILIESAAPLSVFGICYVCVTFAEIPRRPLIRNGEGGMRFVPAEMTLALLYYAFVAISPQMIIFRVTTGRSVTQTPDSTHSSTPASKPVGPLIFVQSPPTDFGTPIVTQEEGSRVGHPAVSSNAAPAEQV</sequence>
<accession>A0A5C3KS60</accession>
<feature type="transmembrane region" description="Helical" evidence="2">
    <location>
        <begin position="209"/>
        <end position="241"/>
    </location>
</feature>
<evidence type="ECO:0000313" key="4">
    <source>
        <dbReference type="Proteomes" id="UP000307440"/>
    </source>
</evidence>
<feature type="region of interest" description="Disordered" evidence="1">
    <location>
        <begin position="321"/>
        <end position="346"/>
    </location>
</feature>
<dbReference type="OrthoDB" id="2751465at2759"/>
<keyword evidence="2" id="KW-0472">Membrane</keyword>